<evidence type="ECO:0000259" key="2">
    <source>
        <dbReference type="PROSITE" id="PS50977"/>
    </source>
</evidence>
<keyword evidence="1" id="KW-0238">DNA-binding</keyword>
<dbReference type="PANTHER" id="PTHR30055">
    <property type="entry name" value="HTH-TYPE TRANSCRIPTIONAL REGULATOR RUTR"/>
    <property type="match status" value="1"/>
</dbReference>
<sequence length="238" mass="26330">MFCGQEHGPGVHLSRQLLVSVGNTHGMASAKKAKPVVKRLGRPRDTSSVETKERILVVAREMFSVHGYEITTNRDIATAVGITPGALYHYFGSKLALYLAVHEVTQAQVYEQFTKAIIDHETFIGQFEAVLDIAHEMNIEDASVARFIGAVRVDSGRHPDMAAALSTYVRQREGFFAVMIDLGIKRGEIARENRLVVQAYLLTVLMGLTDAVSEDHELQKRAIQGIKMAMRGHLVKTS</sequence>
<feature type="domain" description="HTH tetR-type" evidence="2">
    <location>
        <begin position="49"/>
        <end position="109"/>
    </location>
</feature>
<dbReference type="Gene3D" id="1.10.357.10">
    <property type="entry name" value="Tetracycline Repressor, domain 2"/>
    <property type="match status" value="1"/>
</dbReference>
<name>A0A6J6RB68_9ZZZZ</name>
<dbReference type="InterPro" id="IPR050109">
    <property type="entry name" value="HTH-type_TetR-like_transc_reg"/>
</dbReference>
<organism evidence="3">
    <name type="scientific">freshwater metagenome</name>
    <dbReference type="NCBI Taxonomy" id="449393"/>
    <lineage>
        <taxon>unclassified sequences</taxon>
        <taxon>metagenomes</taxon>
        <taxon>ecological metagenomes</taxon>
    </lineage>
</organism>
<accession>A0A6J6RB68</accession>
<protein>
    <submittedName>
        <fullName evidence="3">Unannotated protein</fullName>
    </submittedName>
</protein>
<dbReference type="InterPro" id="IPR009057">
    <property type="entry name" value="Homeodomain-like_sf"/>
</dbReference>
<dbReference type="InterPro" id="IPR036271">
    <property type="entry name" value="Tet_transcr_reg_TetR-rel_C_sf"/>
</dbReference>
<dbReference type="PRINTS" id="PR00455">
    <property type="entry name" value="HTHTETR"/>
</dbReference>
<dbReference type="EMBL" id="CAEZYH010000039">
    <property type="protein sequence ID" value="CAB4721211.1"/>
    <property type="molecule type" value="Genomic_DNA"/>
</dbReference>
<evidence type="ECO:0000313" key="3">
    <source>
        <dbReference type="EMBL" id="CAB4721211.1"/>
    </source>
</evidence>
<proteinExistence type="predicted"/>
<evidence type="ECO:0000313" key="4">
    <source>
        <dbReference type="EMBL" id="CAB4913422.1"/>
    </source>
</evidence>
<dbReference type="PANTHER" id="PTHR30055:SF226">
    <property type="entry name" value="HTH-TYPE TRANSCRIPTIONAL REGULATOR PKSA"/>
    <property type="match status" value="1"/>
</dbReference>
<dbReference type="EMBL" id="CAFBMF010000160">
    <property type="protein sequence ID" value="CAB4913422.1"/>
    <property type="molecule type" value="Genomic_DNA"/>
</dbReference>
<dbReference type="InterPro" id="IPR001647">
    <property type="entry name" value="HTH_TetR"/>
</dbReference>
<dbReference type="Pfam" id="PF00440">
    <property type="entry name" value="TetR_N"/>
    <property type="match status" value="1"/>
</dbReference>
<evidence type="ECO:0000256" key="1">
    <source>
        <dbReference type="ARBA" id="ARBA00023125"/>
    </source>
</evidence>
<dbReference type="PROSITE" id="PS50977">
    <property type="entry name" value="HTH_TETR_2"/>
    <property type="match status" value="1"/>
</dbReference>
<reference evidence="3" key="1">
    <citation type="submission" date="2020-05" db="EMBL/GenBank/DDBJ databases">
        <authorList>
            <person name="Chiriac C."/>
            <person name="Salcher M."/>
            <person name="Ghai R."/>
            <person name="Kavagutti S V."/>
        </authorList>
    </citation>
    <scope>NUCLEOTIDE SEQUENCE</scope>
</reference>
<dbReference type="AlphaFoldDB" id="A0A6J6RB68"/>
<dbReference type="SUPFAM" id="SSF46689">
    <property type="entry name" value="Homeodomain-like"/>
    <property type="match status" value="1"/>
</dbReference>
<gene>
    <name evidence="3" type="ORF">UFOPK2658_01041</name>
    <name evidence="4" type="ORF">UFOPK3494_01670</name>
</gene>
<dbReference type="SUPFAM" id="SSF48498">
    <property type="entry name" value="Tetracyclin repressor-like, C-terminal domain"/>
    <property type="match status" value="1"/>
</dbReference>
<dbReference type="GO" id="GO:0003700">
    <property type="term" value="F:DNA-binding transcription factor activity"/>
    <property type="evidence" value="ECO:0007669"/>
    <property type="project" value="TreeGrafter"/>
</dbReference>
<dbReference type="GO" id="GO:0000976">
    <property type="term" value="F:transcription cis-regulatory region binding"/>
    <property type="evidence" value="ECO:0007669"/>
    <property type="project" value="TreeGrafter"/>
</dbReference>